<reference evidence="1 2" key="1">
    <citation type="submission" date="2010-12" db="EMBL/GenBank/DDBJ databases">
        <authorList>
            <person name="Muzny D."/>
            <person name="Qin X."/>
            <person name="Buhay C."/>
            <person name="Dugan-Rocha S."/>
            <person name="Ding Y."/>
            <person name="Chen G."/>
            <person name="Hawes A."/>
            <person name="Holder M."/>
            <person name="Jhangiani S."/>
            <person name="Johnson A."/>
            <person name="Khan Z."/>
            <person name="Li Z."/>
            <person name="Liu W."/>
            <person name="Liu X."/>
            <person name="Perez L."/>
            <person name="Shen H."/>
            <person name="Wang Q."/>
            <person name="Watt J."/>
            <person name="Xi L."/>
            <person name="Xin Y."/>
            <person name="Zhou J."/>
            <person name="Deng J."/>
            <person name="Jiang H."/>
            <person name="Liu Y."/>
            <person name="Qu J."/>
            <person name="Song X.-Z."/>
            <person name="Zhang L."/>
            <person name="Villasana D."/>
            <person name="Johnson A."/>
            <person name="Liu J."/>
            <person name="Liyanage D."/>
            <person name="Lorensuhewa L."/>
            <person name="Robinson T."/>
            <person name="Song A."/>
            <person name="Song B.-B."/>
            <person name="Dinh H."/>
            <person name="Thornton R."/>
            <person name="Coyle M."/>
            <person name="Francisco L."/>
            <person name="Jackson L."/>
            <person name="Javaid M."/>
            <person name="Korchina V."/>
            <person name="Kovar C."/>
            <person name="Mata R."/>
            <person name="Mathew T."/>
            <person name="Ngo R."/>
            <person name="Nguyen L."/>
            <person name="Nguyen N."/>
            <person name="Okwuonu G."/>
            <person name="Ongeri F."/>
            <person name="Pham C."/>
            <person name="Simmons D."/>
            <person name="Wilczek-Boney K."/>
            <person name="Hale W."/>
            <person name="Jakkamsetti A."/>
            <person name="Pham P."/>
            <person name="Ruth R."/>
            <person name="San Lucas F."/>
            <person name="Warren J."/>
            <person name="Zhang J."/>
            <person name="Zhao Z."/>
            <person name="Zhou C."/>
            <person name="Zhu D."/>
            <person name="Lee S."/>
            <person name="Bess C."/>
            <person name="Blankenburg K."/>
            <person name="Forbes L."/>
            <person name="Fu Q."/>
            <person name="Gubbala S."/>
            <person name="Hirani K."/>
            <person name="Jayaseelan J.C."/>
            <person name="Lara F."/>
            <person name="Munidasa M."/>
            <person name="Palculict T."/>
            <person name="Patil S."/>
            <person name="Pu L.-L."/>
            <person name="Saada N."/>
            <person name="Tang L."/>
            <person name="Weissenberger G."/>
            <person name="Zhu Y."/>
            <person name="Hemphill L."/>
            <person name="Shang Y."/>
            <person name="Youmans B."/>
            <person name="Ayvaz T."/>
            <person name="Ross M."/>
            <person name="Santibanez J."/>
            <person name="Aqrawi P."/>
            <person name="Gross S."/>
            <person name="Joshi V."/>
            <person name="Fowler G."/>
            <person name="Nazareth L."/>
            <person name="Reid J."/>
            <person name="Worley K."/>
            <person name="Petrosino J."/>
            <person name="Highlander S."/>
            <person name="Gibbs R."/>
        </authorList>
    </citation>
    <scope>NUCLEOTIDE SEQUENCE [LARGE SCALE GENOMIC DNA]</scope>
    <source>
        <strain evidence="1 2">DSM 10105</strain>
    </source>
</reference>
<sequence>MLYGILAVVLIVVVGIIAATVVSVKMSAGGFPAAVEIRTPGAKASTKASQDIAKKTLWHGRDVHESGKGIGAGMWPERACDQLGAETVYWVTTGYGSNRYDQLFRRFDLRDPRLRFVGETTDHFLHPLPPPFSSELSGIINSNHLICKVRIAATDADSSFVLLALTRRNEKAGWVVTGFRYPRKYYVAHPRQDGA</sequence>
<proteinExistence type="predicted"/>
<keyword evidence="2" id="KW-1185">Reference proteome</keyword>
<name>E6K0H4_PARDN</name>
<dbReference type="EMBL" id="AEON01000001">
    <property type="protein sequence ID" value="EFT83312.1"/>
    <property type="molecule type" value="Genomic_DNA"/>
</dbReference>
<evidence type="ECO:0000313" key="1">
    <source>
        <dbReference type="EMBL" id="EFT83312.1"/>
    </source>
</evidence>
<organism evidence="1 2">
    <name type="scientific">Parascardovia denticolens DSM 10105 = JCM 12538</name>
    <dbReference type="NCBI Taxonomy" id="864564"/>
    <lineage>
        <taxon>Bacteria</taxon>
        <taxon>Bacillati</taxon>
        <taxon>Actinomycetota</taxon>
        <taxon>Actinomycetes</taxon>
        <taxon>Bifidobacteriales</taxon>
        <taxon>Bifidobacteriaceae</taxon>
        <taxon>Parascardovia</taxon>
    </lineage>
</organism>
<protein>
    <submittedName>
        <fullName evidence="1">Uncharacterized protein</fullName>
    </submittedName>
</protein>
<accession>E6K0H4</accession>
<dbReference type="HOGENOM" id="CLU_1265937_0_0_11"/>
<dbReference type="Proteomes" id="UP000004946">
    <property type="component" value="Chromosome"/>
</dbReference>
<dbReference type="AlphaFoldDB" id="E6K0H4"/>
<evidence type="ECO:0000313" key="2">
    <source>
        <dbReference type="Proteomes" id="UP000004946"/>
    </source>
</evidence>
<gene>
    <name evidence="1" type="ORF">HMPREF0620_0317</name>
</gene>
<comment type="caution">
    <text evidence="1">The sequence shown here is derived from an EMBL/GenBank/DDBJ whole genome shotgun (WGS) entry which is preliminary data.</text>
</comment>